<dbReference type="Pfam" id="PF01022">
    <property type="entry name" value="HTH_5"/>
    <property type="match status" value="1"/>
</dbReference>
<sequence length="118" mass="12746">MSAFAAVTDDDRLDLIFHALANRTRRALVARLAKGAAKVTDLAEPFGMSLAAVSKHLIVLENAGIVDRRVSGRVHVCALNTGPLASADEWLTAYGDFWNEKLDNFATFVESGANEAEE</sequence>
<dbReference type="InterPro" id="IPR001845">
    <property type="entry name" value="HTH_ArsR_DNA-bd_dom"/>
</dbReference>
<dbReference type="InterPro" id="IPR036390">
    <property type="entry name" value="WH_DNA-bd_sf"/>
</dbReference>
<dbReference type="SUPFAM" id="SSF46785">
    <property type="entry name" value="Winged helix' DNA-binding domain"/>
    <property type="match status" value="1"/>
</dbReference>
<dbReference type="EMBL" id="BSNS01000008">
    <property type="protein sequence ID" value="GLQ54643.1"/>
    <property type="molecule type" value="Genomic_DNA"/>
</dbReference>
<dbReference type="Gene3D" id="1.10.10.10">
    <property type="entry name" value="Winged helix-like DNA-binding domain superfamily/Winged helix DNA-binding domain"/>
    <property type="match status" value="1"/>
</dbReference>
<proteinExistence type="predicted"/>
<dbReference type="PANTHER" id="PTHR38600:SF2">
    <property type="entry name" value="SLL0088 PROTEIN"/>
    <property type="match status" value="1"/>
</dbReference>
<feature type="domain" description="HTH arsR-type" evidence="1">
    <location>
        <begin position="5"/>
        <end position="99"/>
    </location>
</feature>
<accession>A0ABQ5W3K2</accession>
<dbReference type="Proteomes" id="UP001156691">
    <property type="component" value="Unassembled WGS sequence"/>
</dbReference>
<name>A0ABQ5W3K2_9HYPH</name>
<gene>
    <name evidence="2" type="ORF">GCM10010862_19020</name>
</gene>
<dbReference type="PROSITE" id="PS50987">
    <property type="entry name" value="HTH_ARSR_2"/>
    <property type="match status" value="1"/>
</dbReference>
<organism evidence="2 3">
    <name type="scientific">Devosia nitrariae</name>
    <dbReference type="NCBI Taxonomy" id="2071872"/>
    <lineage>
        <taxon>Bacteria</taxon>
        <taxon>Pseudomonadati</taxon>
        <taxon>Pseudomonadota</taxon>
        <taxon>Alphaproteobacteria</taxon>
        <taxon>Hyphomicrobiales</taxon>
        <taxon>Devosiaceae</taxon>
        <taxon>Devosia</taxon>
    </lineage>
</organism>
<evidence type="ECO:0000313" key="2">
    <source>
        <dbReference type="EMBL" id="GLQ54643.1"/>
    </source>
</evidence>
<dbReference type="NCBIfam" id="NF033788">
    <property type="entry name" value="HTH_metalloreg"/>
    <property type="match status" value="1"/>
</dbReference>
<dbReference type="CDD" id="cd00090">
    <property type="entry name" value="HTH_ARSR"/>
    <property type="match status" value="1"/>
</dbReference>
<dbReference type="SMART" id="SM00418">
    <property type="entry name" value="HTH_ARSR"/>
    <property type="match status" value="1"/>
</dbReference>
<comment type="caution">
    <text evidence="2">The sequence shown here is derived from an EMBL/GenBank/DDBJ whole genome shotgun (WGS) entry which is preliminary data.</text>
</comment>
<dbReference type="PRINTS" id="PR00778">
    <property type="entry name" value="HTHARSR"/>
</dbReference>
<evidence type="ECO:0000313" key="3">
    <source>
        <dbReference type="Proteomes" id="UP001156691"/>
    </source>
</evidence>
<protein>
    <recommendedName>
        <fullName evidence="1">HTH arsR-type domain-containing protein</fullName>
    </recommendedName>
</protein>
<dbReference type="RefSeq" id="WP_284340093.1">
    <property type="nucleotide sequence ID" value="NZ_BSNS01000008.1"/>
</dbReference>
<dbReference type="InterPro" id="IPR036388">
    <property type="entry name" value="WH-like_DNA-bd_sf"/>
</dbReference>
<dbReference type="InterPro" id="IPR011991">
    <property type="entry name" value="ArsR-like_HTH"/>
</dbReference>
<dbReference type="PANTHER" id="PTHR38600">
    <property type="entry name" value="TRANSCRIPTIONAL REGULATORY PROTEIN"/>
    <property type="match status" value="1"/>
</dbReference>
<evidence type="ECO:0000259" key="1">
    <source>
        <dbReference type="PROSITE" id="PS50987"/>
    </source>
</evidence>
<keyword evidence="3" id="KW-1185">Reference proteome</keyword>
<reference evidence="3" key="1">
    <citation type="journal article" date="2019" name="Int. J. Syst. Evol. Microbiol.">
        <title>The Global Catalogue of Microorganisms (GCM) 10K type strain sequencing project: providing services to taxonomists for standard genome sequencing and annotation.</title>
        <authorList>
            <consortium name="The Broad Institute Genomics Platform"/>
            <consortium name="The Broad Institute Genome Sequencing Center for Infectious Disease"/>
            <person name="Wu L."/>
            <person name="Ma J."/>
        </authorList>
    </citation>
    <scope>NUCLEOTIDE SEQUENCE [LARGE SCALE GENOMIC DNA]</scope>
    <source>
        <strain evidence="3">NBRC 112416</strain>
    </source>
</reference>